<protein>
    <submittedName>
        <fullName evidence="1">Uncharacterized protein</fullName>
    </submittedName>
</protein>
<evidence type="ECO:0000313" key="2">
    <source>
        <dbReference type="Proteomes" id="UP000000305"/>
    </source>
</evidence>
<accession>E9FVJ6</accession>
<gene>
    <name evidence="1" type="ORF">DAPPUDRAFT_233722</name>
</gene>
<dbReference type="KEGG" id="dpx:DAPPUDRAFT_233722"/>
<dbReference type="Proteomes" id="UP000000305">
    <property type="component" value="Unassembled WGS sequence"/>
</dbReference>
<organism evidence="1 2">
    <name type="scientific">Daphnia pulex</name>
    <name type="common">Water flea</name>
    <dbReference type="NCBI Taxonomy" id="6669"/>
    <lineage>
        <taxon>Eukaryota</taxon>
        <taxon>Metazoa</taxon>
        <taxon>Ecdysozoa</taxon>
        <taxon>Arthropoda</taxon>
        <taxon>Crustacea</taxon>
        <taxon>Branchiopoda</taxon>
        <taxon>Diplostraca</taxon>
        <taxon>Cladocera</taxon>
        <taxon>Anomopoda</taxon>
        <taxon>Daphniidae</taxon>
        <taxon>Daphnia</taxon>
    </lineage>
</organism>
<dbReference type="InParanoid" id="E9FVJ6"/>
<name>E9FVJ6_DAPPU</name>
<proteinExistence type="predicted"/>
<dbReference type="HOGENOM" id="CLU_2796550_0_0_1"/>
<dbReference type="AlphaFoldDB" id="E9FVJ6"/>
<reference evidence="1 2" key="1">
    <citation type="journal article" date="2011" name="Science">
        <title>The ecoresponsive genome of Daphnia pulex.</title>
        <authorList>
            <person name="Colbourne J.K."/>
            <person name="Pfrender M.E."/>
            <person name="Gilbert D."/>
            <person name="Thomas W.K."/>
            <person name="Tucker A."/>
            <person name="Oakley T.H."/>
            <person name="Tokishita S."/>
            <person name="Aerts A."/>
            <person name="Arnold G.J."/>
            <person name="Basu M.K."/>
            <person name="Bauer D.J."/>
            <person name="Caceres C.E."/>
            <person name="Carmel L."/>
            <person name="Casola C."/>
            <person name="Choi J.H."/>
            <person name="Detter J.C."/>
            <person name="Dong Q."/>
            <person name="Dusheyko S."/>
            <person name="Eads B.D."/>
            <person name="Frohlich T."/>
            <person name="Geiler-Samerotte K.A."/>
            <person name="Gerlach D."/>
            <person name="Hatcher P."/>
            <person name="Jogdeo S."/>
            <person name="Krijgsveld J."/>
            <person name="Kriventseva E.V."/>
            <person name="Kultz D."/>
            <person name="Laforsch C."/>
            <person name="Lindquist E."/>
            <person name="Lopez J."/>
            <person name="Manak J.R."/>
            <person name="Muller J."/>
            <person name="Pangilinan J."/>
            <person name="Patwardhan R.P."/>
            <person name="Pitluck S."/>
            <person name="Pritham E.J."/>
            <person name="Rechtsteiner A."/>
            <person name="Rho M."/>
            <person name="Rogozin I.B."/>
            <person name="Sakarya O."/>
            <person name="Salamov A."/>
            <person name="Schaack S."/>
            <person name="Shapiro H."/>
            <person name="Shiga Y."/>
            <person name="Skalitzky C."/>
            <person name="Smith Z."/>
            <person name="Souvorov A."/>
            <person name="Sung W."/>
            <person name="Tang Z."/>
            <person name="Tsuchiya D."/>
            <person name="Tu H."/>
            <person name="Vos H."/>
            <person name="Wang M."/>
            <person name="Wolf Y.I."/>
            <person name="Yamagata H."/>
            <person name="Yamada T."/>
            <person name="Ye Y."/>
            <person name="Shaw J.R."/>
            <person name="Andrews J."/>
            <person name="Crease T.J."/>
            <person name="Tang H."/>
            <person name="Lucas S.M."/>
            <person name="Robertson H.M."/>
            <person name="Bork P."/>
            <person name="Koonin E.V."/>
            <person name="Zdobnov E.M."/>
            <person name="Grigoriev I.V."/>
            <person name="Lynch M."/>
            <person name="Boore J.L."/>
        </authorList>
    </citation>
    <scope>NUCLEOTIDE SEQUENCE [LARGE SCALE GENOMIC DNA]</scope>
</reference>
<evidence type="ECO:0000313" key="1">
    <source>
        <dbReference type="EMBL" id="EFX88565.1"/>
    </source>
</evidence>
<keyword evidence="2" id="KW-1185">Reference proteome</keyword>
<sequence>MFFQQQSAAALYGSKSKPKRATQRPFGADDMVLGVCKYRPIRHDSAIRASSDLVPGPAFRQLVVVEAQ</sequence>
<dbReference type="EMBL" id="GL732525">
    <property type="protein sequence ID" value="EFX88565.1"/>
    <property type="molecule type" value="Genomic_DNA"/>
</dbReference>